<feature type="domain" description="PKS/mFAS DH" evidence="7">
    <location>
        <begin position="300"/>
        <end position="576"/>
    </location>
</feature>
<dbReference type="InterPro" id="IPR016036">
    <property type="entry name" value="Malonyl_transacylase_ACP-bd"/>
</dbReference>
<comment type="caution">
    <text evidence="8">The sequence shown here is derived from an EMBL/GenBank/DDBJ whole genome shotgun (WGS) entry which is preliminary data.</text>
</comment>
<dbReference type="SUPFAM" id="SSF47336">
    <property type="entry name" value="ACP-like"/>
    <property type="match status" value="1"/>
</dbReference>
<dbReference type="InterPro" id="IPR036736">
    <property type="entry name" value="ACP-like_sf"/>
</dbReference>
<dbReference type="Pfam" id="PF14765">
    <property type="entry name" value="PS-DH"/>
    <property type="match status" value="1"/>
</dbReference>
<reference evidence="9" key="1">
    <citation type="journal article" date="2019" name="Int. J. Syst. Evol. Microbiol.">
        <title>The Global Catalogue of Microorganisms (GCM) 10K type strain sequencing project: providing services to taxonomists for standard genome sequencing and annotation.</title>
        <authorList>
            <consortium name="The Broad Institute Genomics Platform"/>
            <consortium name="The Broad Institute Genome Sequencing Center for Infectious Disease"/>
            <person name="Wu L."/>
            <person name="Ma J."/>
        </authorList>
    </citation>
    <scope>NUCLEOTIDE SEQUENCE [LARGE SCALE GENOMIC DNA]</scope>
    <source>
        <strain evidence="9">CGMCC 4.7132</strain>
    </source>
</reference>
<feature type="active site" description="Proton acceptor; for dehydratase activity" evidence="5">
    <location>
        <position position="332"/>
    </location>
</feature>
<dbReference type="Gene3D" id="3.40.50.720">
    <property type="entry name" value="NAD(P)-binding Rossmann-like Domain"/>
    <property type="match status" value="1"/>
</dbReference>
<dbReference type="Proteomes" id="UP001596004">
    <property type="component" value="Unassembled WGS sequence"/>
</dbReference>
<keyword evidence="3" id="KW-0808">Transferase</keyword>
<dbReference type="SUPFAM" id="SSF55048">
    <property type="entry name" value="Probable ACP-binding domain of malonyl-CoA ACP transacylase"/>
    <property type="match status" value="1"/>
</dbReference>
<evidence type="ECO:0000256" key="3">
    <source>
        <dbReference type="ARBA" id="ARBA00022679"/>
    </source>
</evidence>
<dbReference type="SMART" id="SM01294">
    <property type="entry name" value="PKS_PP_betabranch"/>
    <property type="match status" value="1"/>
</dbReference>
<dbReference type="InterPro" id="IPR057326">
    <property type="entry name" value="KR_dom"/>
</dbReference>
<dbReference type="Pfam" id="PF00550">
    <property type="entry name" value="PP-binding"/>
    <property type="match status" value="1"/>
</dbReference>
<dbReference type="InterPro" id="IPR014043">
    <property type="entry name" value="Acyl_transferase_dom"/>
</dbReference>
<dbReference type="CDD" id="cd08956">
    <property type="entry name" value="KR_3_FAS_SDR_x"/>
    <property type="match status" value="1"/>
</dbReference>
<feature type="region of interest" description="C-terminal hotdog fold" evidence="5">
    <location>
        <begin position="437"/>
        <end position="576"/>
    </location>
</feature>
<evidence type="ECO:0000313" key="8">
    <source>
        <dbReference type="EMBL" id="MFC4537117.1"/>
    </source>
</evidence>
<dbReference type="EMBL" id="JBHSFP010000087">
    <property type="protein sequence ID" value="MFC4537117.1"/>
    <property type="molecule type" value="Genomic_DNA"/>
</dbReference>
<dbReference type="SMART" id="SM00827">
    <property type="entry name" value="PKS_AT"/>
    <property type="match status" value="1"/>
</dbReference>
<protein>
    <submittedName>
        <fullName evidence="8">SDR family NAD(P)-dependent oxidoreductase</fullName>
    </submittedName>
</protein>
<dbReference type="SMART" id="SM00826">
    <property type="entry name" value="PKS_DH"/>
    <property type="match status" value="1"/>
</dbReference>
<dbReference type="InterPro" id="IPR006162">
    <property type="entry name" value="Ppantetheine_attach_site"/>
</dbReference>
<dbReference type="Pfam" id="PF21089">
    <property type="entry name" value="PKS_DH_N"/>
    <property type="match status" value="1"/>
</dbReference>
<name>A0ABV9CWR3_9ACTN</name>
<dbReference type="InterPro" id="IPR013968">
    <property type="entry name" value="PKS_KR"/>
</dbReference>
<dbReference type="InterPro" id="IPR049552">
    <property type="entry name" value="PKS_DH_N"/>
</dbReference>
<dbReference type="PROSITE" id="PS00012">
    <property type="entry name" value="PHOSPHOPANTETHEINE"/>
    <property type="match status" value="1"/>
</dbReference>
<dbReference type="Pfam" id="PF08659">
    <property type="entry name" value="KR"/>
    <property type="match status" value="1"/>
</dbReference>
<dbReference type="InterPro" id="IPR009081">
    <property type="entry name" value="PP-bd_ACP"/>
</dbReference>
<evidence type="ECO:0000259" key="7">
    <source>
        <dbReference type="PROSITE" id="PS52019"/>
    </source>
</evidence>
<feature type="non-terminal residue" evidence="8">
    <location>
        <position position="1"/>
    </location>
</feature>
<dbReference type="RefSeq" id="WP_380852840.1">
    <property type="nucleotide sequence ID" value="NZ_JBHSFP010000087.1"/>
</dbReference>
<feature type="region of interest" description="N-terminal hotdog fold" evidence="5">
    <location>
        <begin position="300"/>
        <end position="425"/>
    </location>
</feature>
<keyword evidence="1" id="KW-0596">Phosphopantetheine</keyword>
<dbReference type="Gene3D" id="3.10.129.110">
    <property type="entry name" value="Polyketide synthase dehydratase"/>
    <property type="match status" value="1"/>
</dbReference>
<dbReference type="Gene3D" id="3.30.70.3290">
    <property type="match status" value="1"/>
</dbReference>
<evidence type="ECO:0000256" key="5">
    <source>
        <dbReference type="PROSITE-ProRule" id="PRU01363"/>
    </source>
</evidence>
<evidence type="ECO:0000256" key="4">
    <source>
        <dbReference type="ARBA" id="ARBA00023315"/>
    </source>
</evidence>
<dbReference type="SUPFAM" id="SSF51735">
    <property type="entry name" value="NAD(P)-binding Rossmann-fold domains"/>
    <property type="match status" value="2"/>
</dbReference>
<dbReference type="InterPro" id="IPR001227">
    <property type="entry name" value="Ac_transferase_dom_sf"/>
</dbReference>
<gene>
    <name evidence="8" type="ORF">ACFO60_40640</name>
</gene>
<dbReference type="InterPro" id="IPR049551">
    <property type="entry name" value="PKS_DH_C"/>
</dbReference>
<evidence type="ECO:0000256" key="1">
    <source>
        <dbReference type="ARBA" id="ARBA00022450"/>
    </source>
</evidence>
<dbReference type="InterPro" id="IPR042104">
    <property type="entry name" value="PKS_dehydratase_sf"/>
</dbReference>
<evidence type="ECO:0000259" key="6">
    <source>
        <dbReference type="PROSITE" id="PS50075"/>
    </source>
</evidence>
<dbReference type="Gene3D" id="1.10.1200.10">
    <property type="entry name" value="ACP-like"/>
    <property type="match status" value="1"/>
</dbReference>
<dbReference type="InterPro" id="IPR055123">
    <property type="entry name" value="SpnB-like_Rossmann"/>
</dbReference>
<dbReference type="SMART" id="SM00822">
    <property type="entry name" value="PKS_KR"/>
    <property type="match status" value="1"/>
</dbReference>
<feature type="domain" description="Carrier" evidence="6">
    <location>
        <begin position="1064"/>
        <end position="1142"/>
    </location>
</feature>
<dbReference type="PANTHER" id="PTHR43775">
    <property type="entry name" value="FATTY ACID SYNTHASE"/>
    <property type="match status" value="1"/>
</dbReference>
<organism evidence="8 9">
    <name type="scientific">Sphaerisporangium dianthi</name>
    <dbReference type="NCBI Taxonomy" id="1436120"/>
    <lineage>
        <taxon>Bacteria</taxon>
        <taxon>Bacillati</taxon>
        <taxon>Actinomycetota</taxon>
        <taxon>Actinomycetes</taxon>
        <taxon>Streptosporangiales</taxon>
        <taxon>Streptosporangiaceae</taxon>
        <taxon>Sphaerisporangium</taxon>
    </lineage>
</organism>
<evidence type="ECO:0000256" key="2">
    <source>
        <dbReference type="ARBA" id="ARBA00022553"/>
    </source>
</evidence>
<dbReference type="InterPro" id="IPR020806">
    <property type="entry name" value="PKS_PP-bd"/>
</dbReference>
<dbReference type="InterPro" id="IPR020807">
    <property type="entry name" value="PKS_DH"/>
</dbReference>
<dbReference type="SMART" id="SM00823">
    <property type="entry name" value="PKS_PP"/>
    <property type="match status" value="1"/>
</dbReference>
<dbReference type="PROSITE" id="PS50075">
    <property type="entry name" value="CARRIER"/>
    <property type="match status" value="1"/>
</dbReference>
<proteinExistence type="predicted"/>
<dbReference type="InterPro" id="IPR016035">
    <property type="entry name" value="Acyl_Trfase/lysoPLipase"/>
</dbReference>
<evidence type="ECO:0000313" key="9">
    <source>
        <dbReference type="Proteomes" id="UP001596004"/>
    </source>
</evidence>
<dbReference type="Gene3D" id="3.40.366.10">
    <property type="entry name" value="Malonyl-Coenzyme A Acyl Carrier Protein, domain 2"/>
    <property type="match status" value="1"/>
</dbReference>
<dbReference type="InterPro" id="IPR036291">
    <property type="entry name" value="NAD(P)-bd_dom_sf"/>
</dbReference>
<feature type="active site" description="Proton donor; for dehydratase activity" evidence="5">
    <location>
        <position position="498"/>
    </location>
</feature>
<accession>A0ABV9CWR3</accession>
<dbReference type="InterPro" id="IPR049900">
    <property type="entry name" value="PKS_mFAS_DH"/>
</dbReference>
<sequence>SVMVSLAELWRSYGVEPAAVVGHSQGEIAAACVAGALSLGDAAAVVALRSRALRALAGTGGMVSLGRTPDDARVLVDRWAPGLSIAAVNGARSVVVSGEDQALEELLAHCAEHDIQARRIAVDYASHSAQIETLRDELLAAVAGISPQRARIPLYSTVTGTVLSGEQLDADYWYRNLRHTVLLHETVERLDADGFGFLVECSPHPVLATGLRETLEARGSTAAVLGTLRRDQGGLDRFLASAAEACVRGLDPHWAAALPEDHAVPAGLPTYPFQRDRYWLDPGRTMTADVTSAGLASTRHPVLSAAVRLAESGTTVFTGRLSPAAHPWLADHTIAGIAVLPGTAVVELALWAGDLLGCDQVDELILRTPLVIPATDAVLLQLTVAEPDEVGVRELRLHACVENAAEDGTWILHATGSLSGPGAPRTGDLSAWPPAGATEVDVQDLYERMAEAGVEFGPAFQGVRAAWRRAGEVCAEVELPSAQQDDADRYAVHPALLDSALHAIGLCDFLGDAVTALRPFSYTGIRVYAAGATTLRVRLSDAGDGRVRLVVADGTGAPVAEVDSLVLRPVSTEQVRAGAATHHGSLFRVDWRPVEATAAPEPGYWVTVGEPRPEWHRMVTAADGGETARYADIEALAEAIDAGSPVPDVVFAAGTCAGAPAGLAERARAAVDRVLALARTWSADERFAAARLVVVTSGAVAVEPDDRVPDPAGGAVWGLVRSAQSEHPGRFALLDVAGDAVSPRLLRLAVGSGEPQLAVRSGRVLVPRLARVPSTSGTTDPAPVFDRMGTVLVTGATGGLGALLARHLVSEHGARNLLLVSRSGAEAAGATRLQAELLELGTDVTLAACDLADRVAVSELLEQVPASRSLTAVIHLAGVFDDGLLSSLTPGQVAAVLRPKVDAAVILHELTAGMGLSAFVLFSSVAGTFGGAGQGNYAAANAFLDALAQHRRAQGMPGRSLAWGLWAERAGMAGQVEAAALARGTRRGVAPMSAEEGLALFDAACRAEDAVLVPMRLDHEALRARAASGDVPPLLRGLVRRPRLRATAAEATFAQRLARASDAERRQVLLDVIREHAGGVLGYESLGELDGDKPFREMGFDSLTAVELRNQLSAVTGLRLPVTLVFDHPSPEMLADRLYDGLFGGPGAGEPADEDDRRIREALATLPIARLRAVGLLDTLLDMTGDGTGTPPPAPPENRDRIEAMDAASLVRLALADTKGTL</sequence>
<dbReference type="PROSITE" id="PS52019">
    <property type="entry name" value="PKS_MFAS_DH"/>
    <property type="match status" value="1"/>
</dbReference>
<keyword evidence="4" id="KW-0012">Acyltransferase</keyword>
<dbReference type="Pfam" id="PF00698">
    <property type="entry name" value="Acyl_transf_1"/>
    <property type="match status" value="1"/>
</dbReference>
<dbReference type="InterPro" id="IPR050091">
    <property type="entry name" value="PKS_NRPS_Biosynth_Enz"/>
</dbReference>
<dbReference type="Pfam" id="PF22953">
    <property type="entry name" value="SpnB_Rossmann"/>
    <property type="match status" value="1"/>
</dbReference>
<dbReference type="PANTHER" id="PTHR43775:SF51">
    <property type="entry name" value="INACTIVE PHENOLPHTHIOCEROL SYNTHESIS POLYKETIDE SYNTHASE TYPE I PKS1-RELATED"/>
    <property type="match status" value="1"/>
</dbReference>
<dbReference type="SUPFAM" id="SSF52151">
    <property type="entry name" value="FabD/lysophospholipase-like"/>
    <property type="match status" value="1"/>
</dbReference>
<keyword evidence="9" id="KW-1185">Reference proteome</keyword>
<keyword evidence="2" id="KW-0597">Phosphoprotein</keyword>